<accession>A0A7J9CYS7</accession>
<name>A0A7J9CYS7_GOSGO</name>
<feature type="non-terminal residue" evidence="1">
    <location>
        <position position="39"/>
    </location>
</feature>
<gene>
    <name evidence="1" type="ORF">Gogos_021879</name>
</gene>
<dbReference type="AlphaFoldDB" id="A0A7J9CYS7"/>
<proteinExistence type="predicted"/>
<dbReference type="EMBL" id="JABEZY010257291">
    <property type="protein sequence ID" value="MBA0753647.1"/>
    <property type="molecule type" value="Genomic_DNA"/>
</dbReference>
<keyword evidence="2" id="KW-1185">Reference proteome</keyword>
<comment type="caution">
    <text evidence="1">The sequence shown here is derived from an EMBL/GenBank/DDBJ whole genome shotgun (WGS) entry which is preliminary data.</text>
</comment>
<evidence type="ECO:0000313" key="1">
    <source>
        <dbReference type="EMBL" id="MBA0753647.1"/>
    </source>
</evidence>
<dbReference type="Proteomes" id="UP000593579">
    <property type="component" value="Unassembled WGS sequence"/>
</dbReference>
<reference evidence="1 2" key="1">
    <citation type="journal article" date="2019" name="Genome Biol. Evol.">
        <title>Insights into the evolution of the New World diploid cottons (Gossypium, subgenus Houzingenia) based on genome sequencing.</title>
        <authorList>
            <person name="Grover C.E."/>
            <person name="Arick M.A. 2nd"/>
            <person name="Thrash A."/>
            <person name="Conover J.L."/>
            <person name="Sanders W.S."/>
            <person name="Peterson D.G."/>
            <person name="Frelichowski J.E."/>
            <person name="Scheffler J.A."/>
            <person name="Scheffler B.E."/>
            <person name="Wendel J.F."/>
        </authorList>
    </citation>
    <scope>NUCLEOTIDE SEQUENCE [LARGE SCALE GENOMIC DNA]</scope>
    <source>
        <strain evidence="1">5</strain>
        <tissue evidence="1">Leaf</tissue>
    </source>
</reference>
<protein>
    <submittedName>
        <fullName evidence="1">Uncharacterized protein</fullName>
    </submittedName>
</protein>
<organism evidence="1 2">
    <name type="scientific">Gossypium gossypioides</name>
    <name type="common">Mexican cotton</name>
    <name type="synonym">Selera gossypioides</name>
    <dbReference type="NCBI Taxonomy" id="34282"/>
    <lineage>
        <taxon>Eukaryota</taxon>
        <taxon>Viridiplantae</taxon>
        <taxon>Streptophyta</taxon>
        <taxon>Embryophyta</taxon>
        <taxon>Tracheophyta</taxon>
        <taxon>Spermatophyta</taxon>
        <taxon>Magnoliopsida</taxon>
        <taxon>eudicotyledons</taxon>
        <taxon>Gunneridae</taxon>
        <taxon>Pentapetalae</taxon>
        <taxon>rosids</taxon>
        <taxon>malvids</taxon>
        <taxon>Malvales</taxon>
        <taxon>Malvaceae</taxon>
        <taxon>Malvoideae</taxon>
        <taxon>Gossypium</taxon>
    </lineage>
</organism>
<sequence length="39" mass="4331">MSFRLVARDHDGFVLGDLAGVLDKNVQAEWAELQALEES</sequence>
<evidence type="ECO:0000313" key="2">
    <source>
        <dbReference type="Proteomes" id="UP000593579"/>
    </source>
</evidence>